<dbReference type="SUPFAM" id="SSF81891">
    <property type="entry name" value="Poly A polymerase C-terminal region-like"/>
    <property type="match status" value="1"/>
</dbReference>
<dbReference type="Pfam" id="PF13735">
    <property type="entry name" value="tRNA_NucTran2_2"/>
    <property type="match status" value="1"/>
</dbReference>
<keyword evidence="3" id="KW-0820">tRNA-binding</keyword>
<accession>A0A426U581</accession>
<dbReference type="Proteomes" id="UP000280307">
    <property type="component" value="Unassembled WGS sequence"/>
</dbReference>
<dbReference type="SUPFAM" id="SSF81301">
    <property type="entry name" value="Nucleotidyltransferase"/>
    <property type="match status" value="1"/>
</dbReference>
<dbReference type="EMBL" id="RSAS01000216">
    <property type="protein sequence ID" value="RRR75075.1"/>
    <property type="molecule type" value="Genomic_DNA"/>
</dbReference>
<dbReference type="Gene3D" id="1.10.3090.10">
    <property type="entry name" value="cca-adding enzyme, domain 2"/>
    <property type="match status" value="1"/>
</dbReference>
<dbReference type="Pfam" id="PF12627">
    <property type="entry name" value="PolyA_pol_RNAbd"/>
    <property type="match status" value="1"/>
</dbReference>
<evidence type="ECO:0000256" key="10">
    <source>
        <dbReference type="ARBA" id="ARBA00022884"/>
    </source>
</evidence>
<feature type="domain" description="HD" evidence="13">
    <location>
        <begin position="291"/>
        <end position="375"/>
    </location>
</feature>
<comment type="similarity">
    <text evidence="2 11">Belongs to the tRNA nucleotidyltransferase/poly(A) polymerase family.</text>
</comment>
<evidence type="ECO:0000256" key="1">
    <source>
        <dbReference type="ARBA" id="ARBA00001946"/>
    </source>
</evidence>
<evidence type="ECO:0000256" key="8">
    <source>
        <dbReference type="ARBA" id="ARBA00022741"/>
    </source>
</evidence>
<dbReference type="InterPro" id="IPR050124">
    <property type="entry name" value="tRNA_CCA-adding_enzyme"/>
</dbReference>
<feature type="domain" description="CCA-adding enzyme C-terminal" evidence="15">
    <location>
        <begin position="441"/>
        <end position="486"/>
    </location>
</feature>
<keyword evidence="6" id="KW-0548">Nucleotidyltransferase</keyword>
<sequence length="498" mass="53369">MFTLPPMLDQLSAFAAVQGIQLWLVGGTVRDLLRGEAPVDIDLAVAGDGFALARAYADACGAAFVPLDASRATGRIVTRDDPPLTLDLAGLRGPDIMADLRGRDFTINALALPLGAQAAPLLDPTGGQADLAAGLLRPCSPTSLHDDPLRVLRAARFCARLGLRPVAALDQMMRDAAPGLAKIAPERCRDELLRLLDAPAAAPWLRYLDNCGALTTLLPELEPARACSQPRVHFLPVLAHSLETVAALDWLIAQIRGEQIALAAGGVETRPVAVQQHPALQATIPYAPLFAKLLNEKRAGGQRRSALLKFTALLHDNAKPQTKVQHADGSVTFYGHQSMGAEVALQIGRRLRLSRLDCAYVALVVREHMRPGQLRAADVVTPRATVRFFRELGDAAADVLLHELADHLAARGPQIKPEAWAAHLAWVEHLISAATSPPAERRTPLVNGHDLMHTLNLAPGPQLGALLRELAEAQAAGEITSRAEALALARERLKMQEA</sequence>
<evidence type="ECO:0000256" key="3">
    <source>
        <dbReference type="ARBA" id="ARBA00022555"/>
    </source>
</evidence>
<keyword evidence="10 11" id="KW-0694">RNA-binding</keyword>
<dbReference type="Gene3D" id="1.10.246.80">
    <property type="match status" value="1"/>
</dbReference>
<keyword evidence="8" id="KW-0547">Nucleotide-binding</keyword>
<organism evidence="16 17">
    <name type="scientific">Candidatus Viridilinea halotolerans</name>
    <dbReference type="NCBI Taxonomy" id="2491704"/>
    <lineage>
        <taxon>Bacteria</taxon>
        <taxon>Bacillati</taxon>
        <taxon>Chloroflexota</taxon>
        <taxon>Chloroflexia</taxon>
        <taxon>Chloroflexales</taxon>
        <taxon>Chloroflexineae</taxon>
        <taxon>Oscillochloridaceae</taxon>
        <taxon>Candidatus Viridilinea</taxon>
    </lineage>
</organism>
<evidence type="ECO:0000313" key="17">
    <source>
        <dbReference type="Proteomes" id="UP000280307"/>
    </source>
</evidence>
<dbReference type="Gene3D" id="3.30.460.10">
    <property type="entry name" value="Beta Polymerase, domain 2"/>
    <property type="match status" value="1"/>
</dbReference>
<protein>
    <submittedName>
        <fullName evidence="16">CCA tRNA nucleotidyltransferase</fullName>
    </submittedName>
</protein>
<dbReference type="InterPro" id="IPR032810">
    <property type="entry name" value="CCA-adding_enz_C"/>
</dbReference>
<dbReference type="InterPro" id="IPR002646">
    <property type="entry name" value="PolA_pol_head_dom"/>
</dbReference>
<dbReference type="AlphaFoldDB" id="A0A426U581"/>
<evidence type="ECO:0000256" key="11">
    <source>
        <dbReference type="RuleBase" id="RU003953"/>
    </source>
</evidence>
<dbReference type="GO" id="GO:0000049">
    <property type="term" value="F:tRNA binding"/>
    <property type="evidence" value="ECO:0007669"/>
    <property type="project" value="UniProtKB-KW"/>
</dbReference>
<feature type="domain" description="Poly A polymerase head" evidence="12">
    <location>
        <begin position="22"/>
        <end position="137"/>
    </location>
</feature>
<evidence type="ECO:0000259" key="13">
    <source>
        <dbReference type="Pfam" id="PF01966"/>
    </source>
</evidence>
<dbReference type="PANTHER" id="PTHR47545:SF2">
    <property type="entry name" value="CC-ADDING TRNA NUCLEOTIDYLTRANSFERASE"/>
    <property type="match status" value="1"/>
</dbReference>
<dbReference type="PANTHER" id="PTHR47545">
    <property type="entry name" value="MULTIFUNCTIONAL CCA PROTEIN"/>
    <property type="match status" value="1"/>
</dbReference>
<evidence type="ECO:0000259" key="12">
    <source>
        <dbReference type="Pfam" id="PF01743"/>
    </source>
</evidence>
<dbReference type="InterPro" id="IPR032828">
    <property type="entry name" value="PolyA_RNA-bd"/>
</dbReference>
<dbReference type="InterPro" id="IPR006674">
    <property type="entry name" value="HD_domain"/>
</dbReference>
<evidence type="ECO:0000256" key="2">
    <source>
        <dbReference type="ARBA" id="ARBA00007265"/>
    </source>
</evidence>
<evidence type="ECO:0000256" key="4">
    <source>
        <dbReference type="ARBA" id="ARBA00022679"/>
    </source>
</evidence>
<dbReference type="Pfam" id="PF01743">
    <property type="entry name" value="PolyA_pol"/>
    <property type="match status" value="1"/>
</dbReference>
<comment type="cofactor">
    <cofactor evidence="1">
        <name>Mg(2+)</name>
        <dbReference type="ChEBI" id="CHEBI:18420"/>
    </cofactor>
</comment>
<keyword evidence="5" id="KW-0819">tRNA processing</keyword>
<evidence type="ECO:0000313" key="16">
    <source>
        <dbReference type="EMBL" id="RRR75075.1"/>
    </source>
</evidence>
<evidence type="ECO:0000259" key="14">
    <source>
        <dbReference type="Pfam" id="PF12627"/>
    </source>
</evidence>
<keyword evidence="9" id="KW-0460">Magnesium</keyword>
<keyword evidence="7" id="KW-0479">Metal-binding</keyword>
<dbReference type="GO" id="GO:0046872">
    <property type="term" value="F:metal ion binding"/>
    <property type="evidence" value="ECO:0007669"/>
    <property type="project" value="UniProtKB-KW"/>
</dbReference>
<evidence type="ECO:0000256" key="6">
    <source>
        <dbReference type="ARBA" id="ARBA00022695"/>
    </source>
</evidence>
<dbReference type="Pfam" id="PF01966">
    <property type="entry name" value="HD"/>
    <property type="match status" value="1"/>
</dbReference>
<feature type="domain" description="tRNA nucleotidyltransferase/poly(A) polymerase RNA and SrmB- binding" evidence="14">
    <location>
        <begin position="172"/>
        <end position="223"/>
    </location>
</feature>
<evidence type="ECO:0000259" key="15">
    <source>
        <dbReference type="Pfam" id="PF13735"/>
    </source>
</evidence>
<keyword evidence="4 11" id="KW-0808">Transferase</keyword>
<evidence type="ECO:0000256" key="5">
    <source>
        <dbReference type="ARBA" id="ARBA00022694"/>
    </source>
</evidence>
<comment type="caution">
    <text evidence="16">The sequence shown here is derived from an EMBL/GenBank/DDBJ whole genome shotgun (WGS) entry which is preliminary data.</text>
</comment>
<gene>
    <name evidence="16" type="ORF">EI684_05595</name>
</gene>
<dbReference type="GO" id="GO:0016779">
    <property type="term" value="F:nucleotidyltransferase activity"/>
    <property type="evidence" value="ECO:0007669"/>
    <property type="project" value="UniProtKB-KW"/>
</dbReference>
<name>A0A426U581_9CHLR</name>
<dbReference type="GO" id="GO:0008033">
    <property type="term" value="P:tRNA processing"/>
    <property type="evidence" value="ECO:0007669"/>
    <property type="project" value="UniProtKB-KW"/>
</dbReference>
<reference evidence="16 17" key="1">
    <citation type="submission" date="2018-12" db="EMBL/GenBank/DDBJ databases">
        <title>Genome Sequence of Candidatus Viridilinea halotolerans isolated from saline sulfide-rich spring.</title>
        <authorList>
            <person name="Grouzdev D.S."/>
            <person name="Burganskaya E.I."/>
            <person name="Krutkina M.S."/>
            <person name="Sukhacheva M.V."/>
            <person name="Gorlenko V.M."/>
        </authorList>
    </citation>
    <scope>NUCLEOTIDE SEQUENCE [LARGE SCALE GENOMIC DNA]</scope>
    <source>
        <strain evidence="16">Chok-6</strain>
    </source>
</reference>
<dbReference type="GO" id="GO:0000166">
    <property type="term" value="F:nucleotide binding"/>
    <property type="evidence" value="ECO:0007669"/>
    <property type="project" value="UniProtKB-KW"/>
</dbReference>
<proteinExistence type="inferred from homology"/>
<dbReference type="InterPro" id="IPR043519">
    <property type="entry name" value="NT_sf"/>
</dbReference>
<evidence type="ECO:0000256" key="9">
    <source>
        <dbReference type="ARBA" id="ARBA00022842"/>
    </source>
</evidence>
<dbReference type="CDD" id="cd05398">
    <property type="entry name" value="NT_ClassII-CCAase"/>
    <property type="match status" value="1"/>
</dbReference>
<evidence type="ECO:0000256" key="7">
    <source>
        <dbReference type="ARBA" id="ARBA00022723"/>
    </source>
</evidence>